<dbReference type="InterPro" id="IPR016185">
    <property type="entry name" value="PreATP-grasp_dom_sf"/>
</dbReference>
<evidence type="ECO:0000256" key="2">
    <source>
        <dbReference type="ARBA" id="ARBA00022598"/>
    </source>
</evidence>
<evidence type="ECO:0000313" key="10">
    <source>
        <dbReference type="EMBL" id="NEY81881.1"/>
    </source>
</evidence>
<dbReference type="FunFam" id="3.40.50.20:FF:000010">
    <property type="entry name" value="Propionyl-CoA carboxylase subunit alpha"/>
    <property type="match status" value="1"/>
</dbReference>
<keyword evidence="11" id="KW-1185">Reference proteome</keyword>
<dbReference type="PROSITE" id="PS00866">
    <property type="entry name" value="CPSASE_1"/>
    <property type="match status" value="1"/>
</dbReference>
<dbReference type="GO" id="GO:0004075">
    <property type="term" value="F:biotin carboxylase activity"/>
    <property type="evidence" value="ECO:0007669"/>
    <property type="project" value="UniProtKB-EC"/>
</dbReference>
<reference evidence="9 12" key="2">
    <citation type="submission" date="2020-07" db="EMBL/GenBank/DDBJ databases">
        <authorList>
            <person name="Feng H."/>
        </authorList>
    </citation>
    <scope>NUCLEOTIDE SEQUENCE [LARGE SCALE GENOMIC DNA]</scope>
    <source>
        <strain evidence="12">s-12</strain>
        <strain evidence="9">S-12</strain>
    </source>
</reference>
<evidence type="ECO:0000259" key="7">
    <source>
        <dbReference type="PROSITE" id="PS50975"/>
    </source>
</evidence>
<evidence type="ECO:0000313" key="9">
    <source>
        <dbReference type="EMBL" id="MBA4537624.1"/>
    </source>
</evidence>
<evidence type="ECO:0000256" key="1">
    <source>
        <dbReference type="ARBA" id="ARBA00013263"/>
    </source>
</evidence>
<dbReference type="NCBIfam" id="NF006367">
    <property type="entry name" value="PRK08591.1"/>
    <property type="match status" value="1"/>
</dbReference>
<evidence type="ECO:0000313" key="12">
    <source>
        <dbReference type="Proteomes" id="UP000570010"/>
    </source>
</evidence>
<keyword evidence="4 6" id="KW-0067">ATP-binding</keyword>
<proteinExistence type="predicted"/>
<protein>
    <recommendedName>
        <fullName evidence="1">biotin carboxylase</fullName>
        <ecNumber evidence="1">6.3.4.14</ecNumber>
    </recommendedName>
</protein>
<dbReference type="InterPro" id="IPR005482">
    <property type="entry name" value="Biotin_COase_C"/>
</dbReference>
<dbReference type="SMART" id="SM00878">
    <property type="entry name" value="Biotin_carb_C"/>
    <property type="match status" value="1"/>
</dbReference>
<evidence type="ECO:0000256" key="6">
    <source>
        <dbReference type="PROSITE-ProRule" id="PRU00409"/>
    </source>
</evidence>
<dbReference type="Pfam" id="PF02785">
    <property type="entry name" value="Biotin_carb_C"/>
    <property type="match status" value="1"/>
</dbReference>
<dbReference type="Proteomes" id="UP000570010">
    <property type="component" value="Unassembled WGS sequence"/>
</dbReference>
<keyword evidence="5" id="KW-0092">Biotin</keyword>
<gene>
    <name evidence="10" type="ORF">G4D64_10285</name>
    <name evidence="9" type="ORF">H1Z61_10890</name>
</gene>
<dbReference type="Proteomes" id="UP000472971">
    <property type="component" value="Unassembled WGS sequence"/>
</dbReference>
<dbReference type="Gene3D" id="3.30.470.20">
    <property type="entry name" value="ATP-grasp fold, B domain"/>
    <property type="match status" value="1"/>
</dbReference>
<dbReference type="SUPFAM" id="SSF52440">
    <property type="entry name" value="PreATP-grasp domain"/>
    <property type="match status" value="1"/>
</dbReference>
<keyword evidence="3 6" id="KW-0547">Nucleotide-binding</keyword>
<dbReference type="Pfam" id="PF02786">
    <property type="entry name" value="CPSase_L_D2"/>
    <property type="match status" value="1"/>
</dbReference>
<name>A0A6B3W1W4_9BACI</name>
<dbReference type="PROSITE" id="PS50979">
    <property type="entry name" value="BC"/>
    <property type="match status" value="1"/>
</dbReference>
<dbReference type="InterPro" id="IPR011054">
    <property type="entry name" value="Rudment_hybrid_motif"/>
</dbReference>
<sequence length="447" mass="50283">MQKILIANRGEIASRIIKTCHEMNIDTVCIFSDADRDLPFVKEAKKAVHIGEAPVNKSYLKMDKIIEIAKKEQVDAIHPGYGLLSENAEFARKVEESGIIFIGPSPKTIELMGDKIASRQTMKQAGVPVVPGSDEGVSTLEEACLLANSIGYPVMLKASGGGGGIGMVFCENEQALVKSYTSTKGRAKAYFGIDTLFIEKYIHKARHIEVQIFGDKEGNLVHLFERECSIQRRHQKVIEESPSPLLSESTKQKMFATAIKAAAAVQYVNAGTVEFIVDEQENFYFLEMNTRLQVEHPVTEQTTNLDLVKWQIIVARNERLPLFQNEIIQKGHAIEFRIYAEDPKTFYPSPGKIDVFNIKTGDGIRIDKGYEAGCTVTPYYDPMIAKFIFNGNSREKTLQVANEYFEDFQITGIKTNVPLFREILCDEEFIKGDYSTSYLKNKQFLTK</sequence>
<dbReference type="PANTHER" id="PTHR18866:SF33">
    <property type="entry name" value="METHYLCROTONOYL-COA CARBOXYLASE SUBUNIT ALPHA, MITOCHONDRIAL-RELATED"/>
    <property type="match status" value="1"/>
</dbReference>
<feature type="domain" description="ATP-grasp" evidence="7">
    <location>
        <begin position="119"/>
        <end position="316"/>
    </location>
</feature>
<dbReference type="GO" id="GO:0005524">
    <property type="term" value="F:ATP binding"/>
    <property type="evidence" value="ECO:0007669"/>
    <property type="project" value="UniProtKB-UniRule"/>
</dbReference>
<comment type="caution">
    <text evidence="10">The sequence shown here is derived from an EMBL/GenBank/DDBJ whole genome shotgun (WGS) entry which is preliminary data.</text>
</comment>
<dbReference type="InterPro" id="IPR011764">
    <property type="entry name" value="Biotin_carboxylation_dom"/>
</dbReference>
<feature type="domain" description="Biotin carboxylation" evidence="8">
    <location>
        <begin position="1"/>
        <end position="444"/>
    </location>
</feature>
<dbReference type="SUPFAM" id="SSF56059">
    <property type="entry name" value="Glutathione synthetase ATP-binding domain-like"/>
    <property type="match status" value="1"/>
</dbReference>
<dbReference type="EMBL" id="JAAIWN010000022">
    <property type="protein sequence ID" value="NEY81881.1"/>
    <property type="molecule type" value="Genomic_DNA"/>
</dbReference>
<keyword evidence="2" id="KW-0436">Ligase</keyword>
<dbReference type="SUPFAM" id="SSF51246">
    <property type="entry name" value="Rudiment single hybrid motif"/>
    <property type="match status" value="1"/>
</dbReference>
<dbReference type="RefSeq" id="WP_163242273.1">
    <property type="nucleotide sequence ID" value="NZ_JAAIWN010000022.1"/>
</dbReference>
<dbReference type="GO" id="GO:0046872">
    <property type="term" value="F:metal ion binding"/>
    <property type="evidence" value="ECO:0007669"/>
    <property type="project" value="InterPro"/>
</dbReference>
<dbReference type="AlphaFoldDB" id="A0A6B3W1W4"/>
<dbReference type="InterPro" id="IPR011761">
    <property type="entry name" value="ATP-grasp"/>
</dbReference>
<reference evidence="10 11" key="1">
    <citation type="submission" date="2020-02" db="EMBL/GenBank/DDBJ databases">
        <title>Bacillus aquiflavi sp. nov., isolated from yellow water of strong flavor Chinese baijiu in Yibin region of China.</title>
        <authorList>
            <person name="Xie J."/>
        </authorList>
    </citation>
    <scope>NUCLEOTIDE SEQUENCE [LARGE SCALE GENOMIC DNA]</scope>
    <source>
        <strain evidence="10 11">3H-10</strain>
    </source>
</reference>
<evidence type="ECO:0000259" key="8">
    <source>
        <dbReference type="PROSITE" id="PS50979"/>
    </source>
</evidence>
<evidence type="ECO:0000256" key="4">
    <source>
        <dbReference type="ARBA" id="ARBA00022840"/>
    </source>
</evidence>
<evidence type="ECO:0000256" key="3">
    <source>
        <dbReference type="ARBA" id="ARBA00022741"/>
    </source>
</evidence>
<organism evidence="10 11">
    <name type="scientific">Bacillus aquiflavi</name>
    <dbReference type="NCBI Taxonomy" id="2672567"/>
    <lineage>
        <taxon>Bacteria</taxon>
        <taxon>Bacillati</taxon>
        <taxon>Bacillota</taxon>
        <taxon>Bacilli</taxon>
        <taxon>Bacillales</taxon>
        <taxon>Bacillaceae</taxon>
        <taxon>Bacillus</taxon>
    </lineage>
</organism>
<accession>A0A6B3W1W4</accession>
<dbReference type="InterPro" id="IPR005479">
    <property type="entry name" value="CPAse_ATP-bd"/>
</dbReference>
<dbReference type="PROSITE" id="PS00867">
    <property type="entry name" value="CPSASE_2"/>
    <property type="match status" value="1"/>
</dbReference>
<dbReference type="Pfam" id="PF00289">
    <property type="entry name" value="Biotin_carb_N"/>
    <property type="match status" value="1"/>
</dbReference>
<dbReference type="EMBL" id="JACEIO010000024">
    <property type="protein sequence ID" value="MBA4537624.1"/>
    <property type="molecule type" value="Genomic_DNA"/>
</dbReference>
<dbReference type="EC" id="6.3.4.14" evidence="1"/>
<evidence type="ECO:0000256" key="5">
    <source>
        <dbReference type="ARBA" id="ARBA00023267"/>
    </source>
</evidence>
<dbReference type="PANTHER" id="PTHR18866">
    <property type="entry name" value="CARBOXYLASE:PYRUVATE/ACETYL-COA/PROPIONYL-COA CARBOXYLASE"/>
    <property type="match status" value="1"/>
</dbReference>
<dbReference type="PROSITE" id="PS50975">
    <property type="entry name" value="ATP_GRASP"/>
    <property type="match status" value="1"/>
</dbReference>
<dbReference type="InterPro" id="IPR005481">
    <property type="entry name" value="BC-like_N"/>
</dbReference>
<evidence type="ECO:0000313" key="11">
    <source>
        <dbReference type="Proteomes" id="UP000472971"/>
    </source>
</evidence>
<dbReference type="InterPro" id="IPR050856">
    <property type="entry name" value="Biotin_carboxylase_complex"/>
</dbReference>